<reference evidence="4" key="1">
    <citation type="journal article" date="2015" name="Genome Announc.">
        <title>Draft Genome Sequence of Anaerolineae Strain TC1, a Novel Isolate from a Methanogenic Wastewater Treatment System.</title>
        <authorList>
            <person name="Matsuura N."/>
            <person name="Tourlousse D.M."/>
            <person name="Sun L."/>
            <person name="Toyonaga M."/>
            <person name="Kuroda K."/>
            <person name="Ohashi A."/>
            <person name="Cruz R."/>
            <person name="Yamaguchi T."/>
            <person name="Sekiguchi Y."/>
        </authorList>
    </citation>
    <scope>NUCLEOTIDE SEQUENCE [LARGE SCALE GENOMIC DNA]</scope>
    <source>
        <strain evidence="4">TC1</strain>
    </source>
</reference>
<dbReference type="InterPro" id="IPR029028">
    <property type="entry name" value="Alpha/beta_knot_MTases"/>
</dbReference>
<dbReference type="InterPro" id="IPR004441">
    <property type="entry name" value="rRNA_MeTrfase_TrmH"/>
</dbReference>
<dbReference type="Proteomes" id="UP000053370">
    <property type="component" value="Unassembled WGS sequence"/>
</dbReference>
<sequence length="230" mass="25569">MNESLHQIRTCINPECGFRFSIRPDHLVLTETEPDKQTNRTIRCPKCGSDTRLELEPYQSFLIDDRAKFEDGPKVVAVLDNIRSALNVGAMIRTADGAGISRLFLCGITPLPENQSKVIKTSLGAENSVAWEHHWNILEVVQQLKIDGYQLWALEGGKTAVNIFKNIHAIEIDQPIALIVGNEVNGIDPDVINRCDYCVFIPMTGMKESLNVATAFGIAAYLLRFGKSIT</sequence>
<proteinExistence type="predicted"/>
<dbReference type="InterPro" id="IPR001537">
    <property type="entry name" value="SpoU_MeTrfase"/>
</dbReference>
<keyword evidence="5" id="KW-1185">Reference proteome</keyword>
<dbReference type="GO" id="GO:0032259">
    <property type="term" value="P:methylation"/>
    <property type="evidence" value="ECO:0007669"/>
    <property type="project" value="UniProtKB-KW"/>
</dbReference>
<protein>
    <submittedName>
        <fullName evidence="4">SpoU rRNA Methylase family</fullName>
    </submittedName>
</protein>
<dbReference type="InterPro" id="IPR029026">
    <property type="entry name" value="tRNA_m1G_MTases_N"/>
</dbReference>
<keyword evidence="1 4" id="KW-0489">Methyltransferase</keyword>
<dbReference type="Gene3D" id="3.40.1280.10">
    <property type="match status" value="1"/>
</dbReference>
<accession>A0A0S7BWA7</accession>
<dbReference type="PANTHER" id="PTHR46429">
    <property type="entry name" value="23S RRNA (GUANOSINE-2'-O-)-METHYLTRANSFERASE RLMB"/>
    <property type="match status" value="1"/>
</dbReference>
<evidence type="ECO:0000259" key="3">
    <source>
        <dbReference type="Pfam" id="PF00588"/>
    </source>
</evidence>
<dbReference type="RefSeq" id="WP_062280577.1">
    <property type="nucleotide sequence ID" value="NZ_DF968181.1"/>
</dbReference>
<dbReference type="GO" id="GO:0006396">
    <property type="term" value="P:RNA processing"/>
    <property type="evidence" value="ECO:0007669"/>
    <property type="project" value="InterPro"/>
</dbReference>
<dbReference type="STRING" id="1678840.ATC1_13734"/>
<name>A0A0S7BWA7_9CHLR</name>
<dbReference type="GO" id="GO:0005829">
    <property type="term" value="C:cytosol"/>
    <property type="evidence" value="ECO:0007669"/>
    <property type="project" value="TreeGrafter"/>
</dbReference>
<keyword evidence="2" id="KW-0808">Transferase</keyword>
<organism evidence="4">
    <name type="scientific">Flexilinea flocculi</name>
    <dbReference type="NCBI Taxonomy" id="1678840"/>
    <lineage>
        <taxon>Bacteria</taxon>
        <taxon>Bacillati</taxon>
        <taxon>Chloroflexota</taxon>
        <taxon>Anaerolineae</taxon>
        <taxon>Anaerolineales</taxon>
        <taxon>Anaerolineaceae</taxon>
        <taxon>Flexilinea</taxon>
    </lineage>
</organism>
<dbReference type="PANTHER" id="PTHR46429:SF1">
    <property type="entry name" value="23S RRNA (GUANOSINE-2'-O-)-METHYLTRANSFERASE RLMB"/>
    <property type="match status" value="1"/>
</dbReference>
<dbReference type="EMBL" id="DF968181">
    <property type="protein sequence ID" value="GAP40755.1"/>
    <property type="molecule type" value="Genomic_DNA"/>
</dbReference>
<evidence type="ECO:0000256" key="2">
    <source>
        <dbReference type="ARBA" id="ARBA00022679"/>
    </source>
</evidence>
<evidence type="ECO:0000313" key="5">
    <source>
        <dbReference type="Proteomes" id="UP000053370"/>
    </source>
</evidence>
<evidence type="ECO:0000313" key="4">
    <source>
        <dbReference type="EMBL" id="GAP40755.1"/>
    </source>
</evidence>
<dbReference type="GO" id="GO:0003723">
    <property type="term" value="F:RNA binding"/>
    <property type="evidence" value="ECO:0007669"/>
    <property type="project" value="InterPro"/>
</dbReference>
<dbReference type="OrthoDB" id="9794400at2"/>
<feature type="domain" description="tRNA/rRNA methyltransferase SpoU type" evidence="3">
    <location>
        <begin position="75"/>
        <end position="221"/>
    </location>
</feature>
<dbReference type="AlphaFoldDB" id="A0A0S7BWA7"/>
<dbReference type="Pfam" id="PF00588">
    <property type="entry name" value="SpoU_methylase"/>
    <property type="match status" value="1"/>
</dbReference>
<dbReference type="SUPFAM" id="SSF75217">
    <property type="entry name" value="alpha/beta knot"/>
    <property type="match status" value="1"/>
</dbReference>
<dbReference type="GO" id="GO:0008173">
    <property type="term" value="F:RNA methyltransferase activity"/>
    <property type="evidence" value="ECO:0007669"/>
    <property type="project" value="InterPro"/>
</dbReference>
<evidence type="ECO:0000256" key="1">
    <source>
        <dbReference type="ARBA" id="ARBA00022603"/>
    </source>
</evidence>
<dbReference type="CDD" id="cd18097">
    <property type="entry name" value="SpoU-like"/>
    <property type="match status" value="1"/>
</dbReference>
<gene>
    <name evidence="4" type="ORF">ATC1_13734</name>
</gene>